<sequence>MDNLFDNISQKIIQIPRDNLVFFSLISLVIALIINDVSQYIQDNGSYKVKWEYSSGCCGIFIDGVDLLEVK</sequence>
<organism evidence="2 3">
    <name type="scientific">Crocosphaera watsonii WH 0003</name>
    <dbReference type="NCBI Taxonomy" id="423471"/>
    <lineage>
        <taxon>Bacteria</taxon>
        <taxon>Bacillati</taxon>
        <taxon>Cyanobacteriota</taxon>
        <taxon>Cyanophyceae</taxon>
        <taxon>Oscillatoriophycideae</taxon>
        <taxon>Chroococcales</taxon>
        <taxon>Aphanothecaceae</taxon>
        <taxon>Crocosphaera</taxon>
    </lineage>
</organism>
<protein>
    <submittedName>
        <fullName evidence="2">Uncharacterized protein</fullName>
    </submittedName>
</protein>
<dbReference type="GeneID" id="88766210"/>
<evidence type="ECO:0000313" key="2">
    <source>
        <dbReference type="EMBL" id="EHJ12719.1"/>
    </source>
</evidence>
<keyword evidence="1" id="KW-1133">Transmembrane helix</keyword>
<gene>
    <name evidence="2" type="ORF">CWATWH0003_2551</name>
</gene>
<name>G5J4Y6_CROWT</name>
<feature type="transmembrane region" description="Helical" evidence="1">
    <location>
        <begin position="20"/>
        <end position="41"/>
    </location>
</feature>
<dbReference type="Proteomes" id="UP000003477">
    <property type="component" value="Unassembled WGS sequence"/>
</dbReference>
<keyword evidence="1" id="KW-0812">Transmembrane</keyword>
<dbReference type="PATRIC" id="fig|423471.3.peg.2398"/>
<dbReference type="RefSeq" id="WP_007310759.1">
    <property type="nucleotide sequence ID" value="NZ_AESD01000382.1"/>
</dbReference>
<dbReference type="EMBL" id="AESD01000382">
    <property type="protein sequence ID" value="EHJ12719.1"/>
    <property type="molecule type" value="Genomic_DNA"/>
</dbReference>
<evidence type="ECO:0000256" key="1">
    <source>
        <dbReference type="SAM" id="Phobius"/>
    </source>
</evidence>
<proteinExistence type="predicted"/>
<accession>G5J4Y6</accession>
<comment type="caution">
    <text evidence="2">The sequence shown here is derived from an EMBL/GenBank/DDBJ whole genome shotgun (WGS) entry which is preliminary data.</text>
</comment>
<reference evidence="2 3" key="1">
    <citation type="journal article" date="2011" name="Front. Microbiol.">
        <title>Two Strains of Crocosphaera watsonii with Highly Conserved Genomes are Distinguished by Strain-Specific Features.</title>
        <authorList>
            <person name="Bench S.R."/>
            <person name="Ilikchyan I.N."/>
            <person name="Tripp H.J."/>
            <person name="Zehr J.P."/>
        </authorList>
    </citation>
    <scope>NUCLEOTIDE SEQUENCE [LARGE SCALE GENOMIC DNA]</scope>
    <source>
        <strain evidence="2 3">WH 0003</strain>
    </source>
</reference>
<keyword evidence="1" id="KW-0472">Membrane</keyword>
<dbReference type="AlphaFoldDB" id="G5J4Y6"/>
<evidence type="ECO:0000313" key="3">
    <source>
        <dbReference type="Proteomes" id="UP000003477"/>
    </source>
</evidence>